<evidence type="ECO:0000313" key="1">
    <source>
        <dbReference type="EMBL" id="KAL2456952.1"/>
    </source>
</evidence>
<sequence>MVTGYPSSMAESETEPITELLRELGSLVVRVEAPPWIELRASSIGHKIGLNFVKNELTLVALKLTRSKGQKNSAHLMRCQQVGFMMDDPPAEVEFFYSQGA</sequence>
<dbReference type="EMBL" id="JBFOLJ010000047">
    <property type="protein sequence ID" value="KAL2456952.1"/>
    <property type="molecule type" value="Genomic_DNA"/>
</dbReference>
<organism evidence="1 2">
    <name type="scientific">Forsythia ovata</name>
    <dbReference type="NCBI Taxonomy" id="205694"/>
    <lineage>
        <taxon>Eukaryota</taxon>
        <taxon>Viridiplantae</taxon>
        <taxon>Streptophyta</taxon>
        <taxon>Embryophyta</taxon>
        <taxon>Tracheophyta</taxon>
        <taxon>Spermatophyta</taxon>
        <taxon>Magnoliopsida</taxon>
        <taxon>eudicotyledons</taxon>
        <taxon>Gunneridae</taxon>
        <taxon>Pentapetalae</taxon>
        <taxon>asterids</taxon>
        <taxon>lamiids</taxon>
        <taxon>Lamiales</taxon>
        <taxon>Oleaceae</taxon>
        <taxon>Forsythieae</taxon>
        <taxon>Forsythia</taxon>
    </lineage>
</organism>
<comment type="caution">
    <text evidence="1">The sequence shown here is derived from an EMBL/GenBank/DDBJ whole genome shotgun (WGS) entry which is preliminary data.</text>
</comment>
<dbReference type="Proteomes" id="UP001604277">
    <property type="component" value="Unassembled WGS sequence"/>
</dbReference>
<protein>
    <submittedName>
        <fullName evidence="1">Uncharacterized protein</fullName>
    </submittedName>
</protein>
<name>A0ABD1NZT4_9LAMI</name>
<reference evidence="2" key="1">
    <citation type="submission" date="2024-07" db="EMBL/GenBank/DDBJ databases">
        <title>Two chromosome-level genome assemblies of Korean endemic species Abeliophyllum distichum and Forsythia ovata (Oleaceae).</title>
        <authorList>
            <person name="Jang H."/>
        </authorList>
    </citation>
    <scope>NUCLEOTIDE SEQUENCE [LARGE SCALE GENOMIC DNA]</scope>
</reference>
<proteinExistence type="predicted"/>
<dbReference type="AlphaFoldDB" id="A0ABD1NZT4"/>
<evidence type="ECO:0000313" key="2">
    <source>
        <dbReference type="Proteomes" id="UP001604277"/>
    </source>
</evidence>
<gene>
    <name evidence="1" type="ORF">Fot_56596</name>
</gene>
<accession>A0ABD1NZT4</accession>
<keyword evidence="2" id="KW-1185">Reference proteome</keyword>